<dbReference type="GO" id="GO:0000935">
    <property type="term" value="C:division septum"/>
    <property type="evidence" value="ECO:0007669"/>
    <property type="project" value="TreeGrafter"/>
</dbReference>
<evidence type="ECO:0000256" key="1">
    <source>
        <dbReference type="SAM" id="MobiDB-lite"/>
    </source>
</evidence>
<dbReference type="Gene3D" id="1.20.1270.60">
    <property type="entry name" value="Arfaptin homology (AH) domain/BAR domain"/>
    <property type="match status" value="1"/>
</dbReference>
<dbReference type="SMART" id="SM00324">
    <property type="entry name" value="RhoGAP"/>
    <property type="match status" value="1"/>
</dbReference>
<feature type="domain" description="Rho-GAP" evidence="2">
    <location>
        <begin position="480"/>
        <end position="671"/>
    </location>
</feature>
<dbReference type="InterPro" id="IPR027267">
    <property type="entry name" value="AH/BAR_dom_sf"/>
</dbReference>
<dbReference type="GO" id="GO:0007264">
    <property type="term" value="P:small GTPase-mediated signal transduction"/>
    <property type="evidence" value="ECO:0007669"/>
    <property type="project" value="TreeGrafter"/>
</dbReference>
<organism evidence="3 4">
    <name type="scientific">Mucor saturninus</name>
    <dbReference type="NCBI Taxonomy" id="64648"/>
    <lineage>
        <taxon>Eukaryota</taxon>
        <taxon>Fungi</taxon>
        <taxon>Fungi incertae sedis</taxon>
        <taxon>Mucoromycota</taxon>
        <taxon>Mucoromycotina</taxon>
        <taxon>Mucoromycetes</taxon>
        <taxon>Mucorales</taxon>
        <taxon>Mucorineae</taxon>
        <taxon>Mucoraceae</taxon>
        <taxon>Mucor</taxon>
    </lineage>
</organism>
<dbReference type="GO" id="GO:0005096">
    <property type="term" value="F:GTPase activator activity"/>
    <property type="evidence" value="ECO:0007669"/>
    <property type="project" value="TreeGrafter"/>
</dbReference>
<dbReference type="InterPro" id="IPR008936">
    <property type="entry name" value="Rho_GTPase_activation_prot"/>
</dbReference>
<evidence type="ECO:0000313" key="3">
    <source>
        <dbReference type="EMBL" id="KAG2208543.1"/>
    </source>
</evidence>
<dbReference type="GO" id="GO:0005886">
    <property type="term" value="C:plasma membrane"/>
    <property type="evidence" value="ECO:0007669"/>
    <property type="project" value="TreeGrafter"/>
</dbReference>
<dbReference type="GO" id="GO:0005737">
    <property type="term" value="C:cytoplasm"/>
    <property type="evidence" value="ECO:0007669"/>
    <property type="project" value="TreeGrafter"/>
</dbReference>
<comment type="caution">
    <text evidence="3">The sequence shown here is derived from an EMBL/GenBank/DDBJ whole genome shotgun (WGS) entry which is preliminary data.</text>
</comment>
<dbReference type="Gene3D" id="1.10.555.10">
    <property type="entry name" value="Rho GTPase activation protein"/>
    <property type="match status" value="1"/>
</dbReference>
<protein>
    <recommendedName>
        <fullName evidence="2">Rho-GAP domain-containing protein</fullName>
    </recommendedName>
</protein>
<sequence>MTDHFSNSFWSPSNDPIPNYSHGLHVLHDRLSKSVLENETIAHYLQARINTENQCAQLLAGNTTLDPLIIMNTSLNSAFEMVRSESSESSHCHHIRAGLLAQDVLEPLQNFTRSFQAQLNQSRASLDNAISEFQHTAQSALLTRSVYWSRCRALELVCPDYRPPVPAGFEEQEDEDDDFVGARKRSSSVTSELNVDTGGVRLGQCTVLTYREVARSMSRMQKMIESTANHQQSRKFLGKHIFEWVRDYMTSPPTSIQLNQLDLTLDSETLEICQHLVALKFLRSVPKETAGFGLDRDYEIQQNVVERYKRKTRIRHTEEVPHEQDNTEHTLLEVPSSSNNGPVGVLGNILGRMKMDSTTKAHVEMKEADTVYQNKIKAVDRMRRSLEETLVAHFNDMEALEKERIEKIKHAFITMASALSNTLPMFKETYNRITLFQETLKADQDIHYIVEQYSTGPFCPKPMIYENYYHGSATNQIFGVPLEEVAQIYGSYVPPIVHKGIQLIDAGLITDKGDESIWLDIMPVKEINLICEKLDGLVGSQLKTALEGYDMHVLANLIRVYLLELPECLLTFDLYDPVKLLYAQQDTAGRLVSLSKLLATLPSANYHTLKALSHHLFKILKQQKDEKLLNGLISTFSYILLRPRTSLPIHSHDRHPKRLVRDLLTQYPVIFTKDGNRAQKSGASRSSIVADTLILPPRQPILFDDPDTSQPSTPRASEDGQLSKELSLLMLTEDVFTDPIKKPTPNRSRASTRGTMDNVVLDSFFDD</sequence>
<gene>
    <name evidence="3" type="ORF">INT47_010239</name>
</gene>
<dbReference type="Pfam" id="PF00620">
    <property type="entry name" value="RhoGAP"/>
    <property type="match status" value="1"/>
</dbReference>
<dbReference type="InterPro" id="IPR000198">
    <property type="entry name" value="RhoGAP_dom"/>
</dbReference>
<evidence type="ECO:0000259" key="2">
    <source>
        <dbReference type="PROSITE" id="PS50238"/>
    </source>
</evidence>
<name>A0A8H7RF29_9FUNG</name>
<keyword evidence="4" id="KW-1185">Reference proteome</keyword>
<evidence type="ECO:0000313" key="4">
    <source>
        <dbReference type="Proteomes" id="UP000603453"/>
    </source>
</evidence>
<dbReference type="PROSITE" id="PS50238">
    <property type="entry name" value="RHOGAP"/>
    <property type="match status" value="1"/>
</dbReference>
<dbReference type="AlphaFoldDB" id="A0A8H7RF29"/>
<accession>A0A8H7RF29</accession>
<proteinExistence type="predicted"/>
<dbReference type="GO" id="GO:0007010">
    <property type="term" value="P:cytoskeleton organization"/>
    <property type="evidence" value="ECO:0007669"/>
    <property type="project" value="TreeGrafter"/>
</dbReference>
<dbReference type="PANTHER" id="PTHR23065:SF17">
    <property type="entry name" value="RHO-GTPASE-ACTIVATING PROTEIN RGD2"/>
    <property type="match status" value="1"/>
</dbReference>
<reference evidence="3" key="1">
    <citation type="submission" date="2020-12" db="EMBL/GenBank/DDBJ databases">
        <title>Metabolic potential, ecology and presence of endohyphal bacteria is reflected in genomic diversity of Mucoromycotina.</title>
        <authorList>
            <person name="Muszewska A."/>
            <person name="Okrasinska A."/>
            <person name="Steczkiewicz K."/>
            <person name="Drgas O."/>
            <person name="Orlowska M."/>
            <person name="Perlinska-Lenart U."/>
            <person name="Aleksandrzak-Piekarczyk T."/>
            <person name="Szatraj K."/>
            <person name="Zielenkiewicz U."/>
            <person name="Pilsyk S."/>
            <person name="Malc E."/>
            <person name="Mieczkowski P."/>
            <person name="Kruszewska J.S."/>
            <person name="Biernat P."/>
            <person name="Pawlowska J."/>
        </authorList>
    </citation>
    <scope>NUCLEOTIDE SEQUENCE</scope>
    <source>
        <strain evidence="3">WA0000017839</strain>
    </source>
</reference>
<dbReference type="OrthoDB" id="2155291at2759"/>
<dbReference type="SUPFAM" id="SSF48350">
    <property type="entry name" value="GTPase activation domain, GAP"/>
    <property type="match status" value="1"/>
</dbReference>
<feature type="region of interest" description="Disordered" evidence="1">
    <location>
        <begin position="698"/>
        <end position="722"/>
    </location>
</feature>
<dbReference type="Proteomes" id="UP000603453">
    <property type="component" value="Unassembled WGS sequence"/>
</dbReference>
<dbReference type="SUPFAM" id="SSF103657">
    <property type="entry name" value="BAR/IMD domain-like"/>
    <property type="match status" value="2"/>
</dbReference>
<dbReference type="EMBL" id="JAEPRD010000019">
    <property type="protein sequence ID" value="KAG2208543.1"/>
    <property type="molecule type" value="Genomic_DNA"/>
</dbReference>
<dbReference type="PANTHER" id="PTHR23065">
    <property type="entry name" value="PROLINE-SERINE-THREONINE PHOSPHATASE INTERACTING PROTEIN 1"/>
    <property type="match status" value="1"/>
</dbReference>